<feature type="binding site" evidence="6">
    <location>
        <position position="163"/>
    </location>
    <ligand>
        <name>substrate</name>
    </ligand>
</feature>
<evidence type="ECO:0000256" key="4">
    <source>
        <dbReference type="ARBA" id="ARBA00022553"/>
    </source>
</evidence>
<dbReference type="Pfam" id="PF05652">
    <property type="entry name" value="DcpS"/>
    <property type="match status" value="1"/>
</dbReference>
<feature type="active site" description="Nucleophile" evidence="5">
    <location>
        <position position="273"/>
    </location>
</feature>
<dbReference type="InterPro" id="IPR011145">
    <property type="entry name" value="Scavenger_mRNA_decap_enz_N"/>
</dbReference>
<dbReference type="PIRSF" id="PIRSF028973">
    <property type="entry name" value="Scavenger_mRNA_decap_enz"/>
    <property type="match status" value="1"/>
</dbReference>
<evidence type="ECO:0000313" key="8">
    <source>
        <dbReference type="Proteomes" id="UP000054845"/>
    </source>
</evidence>
<evidence type="ECO:0000256" key="3">
    <source>
        <dbReference type="ARBA" id="ARBA00022490"/>
    </source>
</evidence>
<dbReference type="OrthoDB" id="10264956at2759"/>
<name>A0A0P1BD27_9BASI</name>
<feature type="binding site" evidence="6">
    <location>
        <position position="173"/>
    </location>
    <ligand>
        <name>substrate</name>
    </ligand>
</feature>
<dbReference type="GO" id="GO:0000932">
    <property type="term" value="C:P-body"/>
    <property type="evidence" value="ECO:0007669"/>
    <property type="project" value="TreeGrafter"/>
</dbReference>
<dbReference type="AlphaFoldDB" id="A0A0P1BD27"/>
<dbReference type="PANTHER" id="PTHR12978:SF0">
    <property type="entry name" value="M7GPPPX DIPHOSPHATASE"/>
    <property type="match status" value="1"/>
</dbReference>
<evidence type="ECO:0000256" key="6">
    <source>
        <dbReference type="PIRSR" id="PIRSR028973-2"/>
    </source>
</evidence>
<dbReference type="Pfam" id="PF11969">
    <property type="entry name" value="DcpS_C"/>
    <property type="match status" value="1"/>
</dbReference>
<feature type="binding site" evidence="6">
    <location>
        <begin position="264"/>
        <end position="275"/>
    </location>
    <ligand>
        <name>substrate</name>
    </ligand>
</feature>
<dbReference type="GO" id="GO:0005634">
    <property type="term" value="C:nucleus"/>
    <property type="evidence" value="ECO:0007669"/>
    <property type="project" value="TreeGrafter"/>
</dbReference>
<comment type="subcellular location">
    <subcellularLocation>
        <location evidence="1">Cytoplasm</location>
    </subcellularLocation>
</comment>
<dbReference type="GO" id="GO:0000290">
    <property type="term" value="P:deadenylation-dependent decapping of nuclear-transcribed mRNA"/>
    <property type="evidence" value="ECO:0007669"/>
    <property type="project" value="InterPro"/>
</dbReference>
<keyword evidence="8" id="KW-1185">Reference proteome</keyword>
<comment type="similarity">
    <text evidence="2">Belongs to the HIT family.</text>
</comment>
<organism evidence="7 8">
    <name type="scientific">Ceraceosorus bombacis</name>
    <dbReference type="NCBI Taxonomy" id="401625"/>
    <lineage>
        <taxon>Eukaryota</taxon>
        <taxon>Fungi</taxon>
        <taxon>Dikarya</taxon>
        <taxon>Basidiomycota</taxon>
        <taxon>Ustilaginomycotina</taxon>
        <taxon>Exobasidiomycetes</taxon>
        <taxon>Ceraceosorales</taxon>
        <taxon>Ceraceosoraceae</taxon>
        <taxon>Ceraceosorus</taxon>
    </lineage>
</organism>
<protein>
    <submittedName>
        <fullName evidence="7">Uncharacterized conserved protein</fullName>
    </submittedName>
</protein>
<keyword evidence="4" id="KW-0597">Phosphoprotein</keyword>
<dbReference type="GO" id="GO:0016787">
    <property type="term" value="F:hydrolase activity"/>
    <property type="evidence" value="ECO:0007669"/>
    <property type="project" value="InterPro"/>
</dbReference>
<evidence type="ECO:0000256" key="1">
    <source>
        <dbReference type="ARBA" id="ARBA00004496"/>
    </source>
</evidence>
<dbReference type="SUPFAM" id="SSF102860">
    <property type="entry name" value="mRNA decapping enzyme DcpS N-terminal domain"/>
    <property type="match status" value="1"/>
</dbReference>
<evidence type="ECO:0000256" key="2">
    <source>
        <dbReference type="ARBA" id="ARBA00010208"/>
    </source>
</evidence>
<dbReference type="PROSITE" id="PS00892">
    <property type="entry name" value="HIT_1"/>
    <property type="match status" value="1"/>
</dbReference>
<evidence type="ECO:0000313" key="7">
    <source>
        <dbReference type="EMBL" id="CEH13699.1"/>
    </source>
</evidence>
<proteinExistence type="inferred from homology"/>
<feature type="binding site" evidence="6">
    <location>
        <position position="193"/>
    </location>
    <ligand>
        <name>substrate</name>
    </ligand>
</feature>
<accession>A0A0P1BD27</accession>
<dbReference type="InterPro" id="IPR036265">
    <property type="entry name" value="HIT-like_sf"/>
</dbReference>
<sequence length="335" mass="37338">MSVVIEGNASDDALKGFVLEKVLDQDPRSRTASLLGRLGDRAAILLLEKTHFEPSFFQEVGTERLFSQLRDIGQNDVYRWLLGWRSLHDAEASASNSSNNAQASAPAGPGPADFKMTLIHPASETHVAKYSVQSRFMINETPELYEKIVLPFILSQPSSRIQWVYNILDKKKEADSIIYEDPDRETGFVLLPDLKWDRKTTSSLYLVAIAHDRSLRSLRDLRPEKETPAHALLLRKVQSAAAIAARGTYGLDKQGASGIRCFLHYQPTYYHLHIHILSADHTSHPGSIVGQAHLLDDVIDLLTLGVDFRKRTLTYALGERSELLALIKTSGALSP</sequence>
<dbReference type="Gene3D" id="3.30.428.10">
    <property type="entry name" value="HIT-like"/>
    <property type="match status" value="1"/>
</dbReference>
<dbReference type="EMBL" id="CCYA01000221">
    <property type="protein sequence ID" value="CEH13699.1"/>
    <property type="molecule type" value="Genomic_DNA"/>
</dbReference>
<dbReference type="STRING" id="401625.A0A0P1BD27"/>
<keyword evidence="3" id="KW-0963">Cytoplasm</keyword>
<dbReference type="GO" id="GO:0000340">
    <property type="term" value="F:RNA 7-methylguanosine cap binding"/>
    <property type="evidence" value="ECO:0007669"/>
    <property type="project" value="TreeGrafter"/>
</dbReference>
<dbReference type="SUPFAM" id="SSF54197">
    <property type="entry name" value="HIT-like"/>
    <property type="match status" value="1"/>
</dbReference>
<dbReference type="Proteomes" id="UP000054845">
    <property type="component" value="Unassembled WGS sequence"/>
</dbReference>
<dbReference type="InterPro" id="IPR008594">
    <property type="entry name" value="DcpS/DCS2"/>
</dbReference>
<feature type="binding site" evidence="6">
    <location>
        <position position="195"/>
    </location>
    <ligand>
        <name>substrate</name>
    </ligand>
</feature>
<reference evidence="7 8" key="1">
    <citation type="submission" date="2014-09" db="EMBL/GenBank/DDBJ databases">
        <authorList>
            <person name="Magalhaes I.L.F."/>
            <person name="Oliveira U."/>
            <person name="Santos F.R."/>
            <person name="Vidigal T.H.D.A."/>
            <person name="Brescovit A.D."/>
            <person name="Santos A.J."/>
        </authorList>
    </citation>
    <scope>NUCLEOTIDE SEQUENCE [LARGE SCALE GENOMIC DNA]</scope>
</reference>
<dbReference type="InterPro" id="IPR019808">
    <property type="entry name" value="Histidine_triad_CS"/>
</dbReference>
<dbReference type="Gene3D" id="3.30.200.40">
    <property type="entry name" value="Scavenger mRNA decapping enzyme, N-terminal domain"/>
    <property type="match status" value="1"/>
</dbReference>
<dbReference type="PANTHER" id="PTHR12978">
    <property type="entry name" value="HISTIDINE TRIAD HIT PROTEIN MEMBER"/>
    <property type="match status" value="1"/>
</dbReference>
<evidence type="ECO:0000256" key="5">
    <source>
        <dbReference type="PIRSR" id="PIRSR028973-1"/>
    </source>
</evidence>